<keyword evidence="9" id="KW-1185">Reference proteome</keyword>
<feature type="active site" evidence="5">
    <location>
        <position position="254"/>
    </location>
</feature>
<dbReference type="PROSITE" id="PS00687">
    <property type="entry name" value="ALDEHYDE_DEHYDR_GLU"/>
    <property type="match status" value="1"/>
</dbReference>
<organism evidence="8 9">
    <name type="scientific">Actinophytocola xinjiangensis</name>
    <dbReference type="NCBI Taxonomy" id="485602"/>
    <lineage>
        <taxon>Bacteria</taxon>
        <taxon>Bacillati</taxon>
        <taxon>Actinomycetota</taxon>
        <taxon>Actinomycetes</taxon>
        <taxon>Pseudonocardiales</taxon>
        <taxon>Pseudonocardiaceae</taxon>
    </lineage>
</organism>
<evidence type="ECO:0000313" key="9">
    <source>
        <dbReference type="Proteomes" id="UP000185696"/>
    </source>
</evidence>
<dbReference type="InterPro" id="IPR016163">
    <property type="entry name" value="Ald_DH_C"/>
</dbReference>
<dbReference type="InterPro" id="IPR016161">
    <property type="entry name" value="Ald_DH/histidinol_DH"/>
</dbReference>
<evidence type="ECO:0000256" key="2">
    <source>
        <dbReference type="ARBA" id="ARBA00023002"/>
    </source>
</evidence>
<accession>A0A7Z0WKQ5</accession>
<dbReference type="PANTHER" id="PTHR42804">
    <property type="entry name" value="ALDEHYDE DEHYDROGENASE"/>
    <property type="match status" value="1"/>
</dbReference>
<dbReference type="Proteomes" id="UP000185696">
    <property type="component" value="Unassembled WGS sequence"/>
</dbReference>
<dbReference type="SUPFAM" id="SSF53720">
    <property type="entry name" value="ALDH-like"/>
    <property type="match status" value="1"/>
</dbReference>
<dbReference type="PANTHER" id="PTHR42804:SF1">
    <property type="entry name" value="ALDEHYDE DEHYDROGENASE-RELATED"/>
    <property type="match status" value="1"/>
</dbReference>
<dbReference type="InterPro" id="IPR016160">
    <property type="entry name" value="Ald_DH_CS_CYS"/>
</dbReference>
<dbReference type="Pfam" id="PF00171">
    <property type="entry name" value="Aldedh"/>
    <property type="match status" value="1"/>
</dbReference>
<sequence>MAAPTQVRTAHYIGGTFTEPDAASGSAERLDVVNPATEQVIASVPVGTDADADAAVRAAAAAFPAWAATPLAERVAAVGRINDGLRARAEELAATITAEVGTPISFAKAVQVTNPVGITAGVLDEIAHGALDPVEVGNSTIVREPIGVVAAITPWNFPLQQMVAKVTPALAAGCTVVLKPSEVAPLTAGLLAAIIDEAGLPAGVFNLVHGTGPVVGEALAAHPLVDMVSFTGSTRAGRRVAAVGAETVKRVSLELGGKSASVVLDDADLVRAVKITVANCFMNNGQACSALTRLLVPADRHDEAVAAAVAAAAKYQPGDPTQDTTRIGPSVTAAQRDRVIDYIRKGVDEGATLAHGGPDPVEGTGFYVRPTVFGGVREDMTIAQEEIFGPVLAVLPYTDEADAIRIANGTQYGLAAGVFGGDAERAYAVAGKLRAGQVDVNGARFNTKAPFGGFKQSGNGREFGRYGLEEFTEVKSIQR</sequence>
<evidence type="ECO:0000313" key="8">
    <source>
        <dbReference type="EMBL" id="OLF08841.1"/>
    </source>
</evidence>
<comment type="caution">
    <text evidence="8">The sequence shown here is derived from an EMBL/GenBank/DDBJ whole genome shotgun (WGS) entry which is preliminary data.</text>
</comment>
<comment type="similarity">
    <text evidence="1 6">Belongs to the aldehyde dehydrogenase family.</text>
</comment>
<proteinExistence type="inferred from homology"/>
<comment type="catalytic activity">
    <reaction evidence="4">
        <text>an aldehyde + NAD(+) + H2O = a carboxylate + NADH + 2 H(+)</text>
        <dbReference type="Rhea" id="RHEA:16185"/>
        <dbReference type="ChEBI" id="CHEBI:15377"/>
        <dbReference type="ChEBI" id="CHEBI:15378"/>
        <dbReference type="ChEBI" id="CHEBI:17478"/>
        <dbReference type="ChEBI" id="CHEBI:29067"/>
        <dbReference type="ChEBI" id="CHEBI:57540"/>
        <dbReference type="ChEBI" id="CHEBI:57945"/>
        <dbReference type="EC" id="1.2.1.3"/>
    </reaction>
</comment>
<dbReference type="FunFam" id="3.40.309.10:FF:000012">
    <property type="entry name" value="Betaine aldehyde dehydrogenase"/>
    <property type="match status" value="1"/>
</dbReference>
<evidence type="ECO:0000259" key="7">
    <source>
        <dbReference type="Pfam" id="PF00171"/>
    </source>
</evidence>
<name>A0A7Z0WKQ5_9PSEU</name>
<evidence type="ECO:0000256" key="5">
    <source>
        <dbReference type="PROSITE-ProRule" id="PRU10007"/>
    </source>
</evidence>
<evidence type="ECO:0000256" key="1">
    <source>
        <dbReference type="ARBA" id="ARBA00009986"/>
    </source>
</evidence>
<dbReference type="EC" id="1.2.1.3" evidence="3"/>
<dbReference type="InterPro" id="IPR016162">
    <property type="entry name" value="Ald_DH_N"/>
</dbReference>
<dbReference type="CDD" id="cd07138">
    <property type="entry name" value="ALDH_CddD_SSP0762"/>
    <property type="match status" value="1"/>
</dbReference>
<dbReference type="AlphaFoldDB" id="A0A7Z0WKQ5"/>
<dbReference type="Gene3D" id="3.40.309.10">
    <property type="entry name" value="Aldehyde Dehydrogenase, Chain A, domain 2"/>
    <property type="match status" value="1"/>
</dbReference>
<protein>
    <recommendedName>
        <fullName evidence="3">aldehyde dehydrogenase (NAD(+))</fullName>
        <ecNumber evidence="3">1.2.1.3</ecNumber>
    </recommendedName>
</protein>
<evidence type="ECO:0000256" key="3">
    <source>
        <dbReference type="ARBA" id="ARBA00024226"/>
    </source>
</evidence>
<evidence type="ECO:0000256" key="6">
    <source>
        <dbReference type="RuleBase" id="RU003345"/>
    </source>
</evidence>
<dbReference type="FunFam" id="3.40.605.10:FF:000007">
    <property type="entry name" value="NAD/NADP-dependent betaine aldehyde dehydrogenase"/>
    <property type="match status" value="1"/>
</dbReference>
<feature type="domain" description="Aldehyde dehydrogenase" evidence="7">
    <location>
        <begin position="26"/>
        <end position="477"/>
    </location>
</feature>
<dbReference type="EMBL" id="MSIF01000011">
    <property type="protein sequence ID" value="OLF08841.1"/>
    <property type="molecule type" value="Genomic_DNA"/>
</dbReference>
<reference evidence="8 9" key="1">
    <citation type="submission" date="2016-12" db="EMBL/GenBank/DDBJ databases">
        <title>The draft genome sequence of Actinophytocola xinjiangensis.</title>
        <authorList>
            <person name="Wang W."/>
            <person name="Yuan L."/>
        </authorList>
    </citation>
    <scope>NUCLEOTIDE SEQUENCE [LARGE SCALE GENOMIC DNA]</scope>
    <source>
        <strain evidence="8 9">CGMCC 4.4663</strain>
    </source>
</reference>
<evidence type="ECO:0000256" key="4">
    <source>
        <dbReference type="ARBA" id="ARBA00049194"/>
    </source>
</evidence>
<gene>
    <name evidence="8" type="ORF">BLA60_22865</name>
</gene>
<keyword evidence="2 6" id="KW-0560">Oxidoreductase</keyword>
<dbReference type="Gene3D" id="3.40.605.10">
    <property type="entry name" value="Aldehyde Dehydrogenase, Chain A, domain 1"/>
    <property type="match status" value="1"/>
</dbReference>
<dbReference type="OrthoDB" id="6882680at2"/>
<dbReference type="InterPro" id="IPR029510">
    <property type="entry name" value="Ald_DH_CS_GLU"/>
</dbReference>
<dbReference type="InterPro" id="IPR015590">
    <property type="entry name" value="Aldehyde_DH_dom"/>
</dbReference>
<dbReference type="GO" id="GO:0004029">
    <property type="term" value="F:aldehyde dehydrogenase (NAD+) activity"/>
    <property type="evidence" value="ECO:0007669"/>
    <property type="project" value="UniProtKB-EC"/>
</dbReference>
<dbReference type="RefSeq" id="WP_075134997.1">
    <property type="nucleotide sequence ID" value="NZ_MSIF01000011.1"/>
</dbReference>
<dbReference type="PROSITE" id="PS00070">
    <property type="entry name" value="ALDEHYDE_DEHYDR_CYS"/>
    <property type="match status" value="1"/>
</dbReference>